<organism evidence="1 2">
    <name type="scientific">Apiospora saccharicola</name>
    <dbReference type="NCBI Taxonomy" id="335842"/>
    <lineage>
        <taxon>Eukaryota</taxon>
        <taxon>Fungi</taxon>
        <taxon>Dikarya</taxon>
        <taxon>Ascomycota</taxon>
        <taxon>Pezizomycotina</taxon>
        <taxon>Sordariomycetes</taxon>
        <taxon>Xylariomycetidae</taxon>
        <taxon>Amphisphaeriales</taxon>
        <taxon>Apiosporaceae</taxon>
        <taxon>Apiospora</taxon>
    </lineage>
</organism>
<dbReference type="Proteomes" id="UP001446871">
    <property type="component" value="Unassembled WGS sequence"/>
</dbReference>
<accession>A0ABR1UGP9</accession>
<evidence type="ECO:0000313" key="2">
    <source>
        <dbReference type="Proteomes" id="UP001446871"/>
    </source>
</evidence>
<name>A0ABR1UGP9_9PEZI</name>
<sequence>MPSPPPRTPALSLGFEFEGWIVTRYDDVSYDDVKLSVSHPEVPSTGTNRTLDSLAGTEYNKDRPEPADFNPNHMRIPDLKTGNELLKSVLQVIQKALIGHHGEKLGSDMVILELSQEHPDLGVHSKHNIVRERGTEQNLERLMNGTKQVDMKKNLSRRDSQVLRDQAYFVGFEYRPRIYQNVRVGYQEIWAELRPIINALTTKFPISVNAGNNVYFRLPDHIPGHDRVQQGEARSGLHIHVGADGVFEHLDQNLEPEELRAKMAPRILAAKKLLTLYWLVEPNLQELHASWRSEDARYSGLLRTHSNLAFYPQVKEKAGVKQPVQHWFHETDDRLQKEGSYEKAFYNLKDFNGVSEKPSDTSIVQILRKTLGTRVTEHSWAAIDTIWKTANMDQLAWLASSYFGNRRSSLNLHQLLPPGNKFSGGSVRKSDQRTGTMEFRLMQGSFDVNAIAAWTDVVLQLTEACVTGDQARYVEFVGRAVGNPDQKMTGDKTKAFIERLGLDKGSYAYKFYHDGRRAELDRQADPRDVLTVRY</sequence>
<proteinExistence type="predicted"/>
<comment type="caution">
    <text evidence="1">The sequence shown here is derived from an EMBL/GenBank/DDBJ whole genome shotgun (WGS) entry which is preliminary data.</text>
</comment>
<protein>
    <submittedName>
        <fullName evidence="1">Uncharacterized protein</fullName>
    </submittedName>
</protein>
<dbReference type="EMBL" id="JAQQWM010000007">
    <property type="protein sequence ID" value="KAK8057108.1"/>
    <property type="molecule type" value="Genomic_DNA"/>
</dbReference>
<evidence type="ECO:0000313" key="1">
    <source>
        <dbReference type="EMBL" id="KAK8057108.1"/>
    </source>
</evidence>
<dbReference type="PANTHER" id="PTHR36847:SF1">
    <property type="entry name" value="AMIDOLIGASE ENZYME"/>
    <property type="match status" value="1"/>
</dbReference>
<keyword evidence="2" id="KW-1185">Reference proteome</keyword>
<reference evidence="1 2" key="1">
    <citation type="submission" date="2023-01" db="EMBL/GenBank/DDBJ databases">
        <title>Analysis of 21 Apiospora genomes using comparative genomics revels a genus with tremendous synthesis potential of carbohydrate active enzymes and secondary metabolites.</title>
        <authorList>
            <person name="Sorensen T."/>
        </authorList>
    </citation>
    <scope>NUCLEOTIDE SEQUENCE [LARGE SCALE GENOMIC DNA]</scope>
    <source>
        <strain evidence="1 2">CBS 83171</strain>
    </source>
</reference>
<dbReference type="PANTHER" id="PTHR36847">
    <property type="entry name" value="AMIDOLIGASE ENZYME"/>
    <property type="match status" value="1"/>
</dbReference>
<gene>
    <name evidence="1" type="ORF">PG996_011045</name>
</gene>